<dbReference type="STRING" id="1448308.A0A2T2NHI3"/>
<dbReference type="OrthoDB" id="5404651at2759"/>
<dbReference type="EMBL" id="KZ678138">
    <property type="protein sequence ID" value="PSN64726.1"/>
    <property type="molecule type" value="Genomic_DNA"/>
</dbReference>
<dbReference type="Proteomes" id="UP000240883">
    <property type="component" value="Unassembled WGS sequence"/>
</dbReference>
<evidence type="ECO:0008006" key="3">
    <source>
        <dbReference type="Google" id="ProtNLM"/>
    </source>
</evidence>
<reference evidence="1 2" key="1">
    <citation type="journal article" date="2018" name="Front. Microbiol.">
        <title>Genome-Wide Analysis of Corynespora cassiicola Leaf Fall Disease Putative Effectors.</title>
        <authorList>
            <person name="Lopez D."/>
            <person name="Ribeiro S."/>
            <person name="Label P."/>
            <person name="Fumanal B."/>
            <person name="Venisse J.S."/>
            <person name="Kohler A."/>
            <person name="de Oliveira R.R."/>
            <person name="Labutti K."/>
            <person name="Lipzen A."/>
            <person name="Lail K."/>
            <person name="Bauer D."/>
            <person name="Ohm R.A."/>
            <person name="Barry K.W."/>
            <person name="Spatafora J."/>
            <person name="Grigoriev I.V."/>
            <person name="Martin F.M."/>
            <person name="Pujade-Renaud V."/>
        </authorList>
    </citation>
    <scope>NUCLEOTIDE SEQUENCE [LARGE SCALE GENOMIC DNA]</scope>
    <source>
        <strain evidence="1 2">Philippines</strain>
    </source>
</reference>
<gene>
    <name evidence="1" type="ORF">BS50DRAFT_557417</name>
</gene>
<proteinExistence type="predicted"/>
<dbReference type="GO" id="GO:0003723">
    <property type="term" value="F:RNA binding"/>
    <property type="evidence" value="ECO:0007669"/>
    <property type="project" value="InterPro"/>
</dbReference>
<protein>
    <recommendedName>
        <fullName evidence="3">PCI domain-containing protein</fullName>
    </recommendedName>
</protein>
<dbReference type="SMART" id="SM00753">
    <property type="entry name" value="PAM"/>
    <property type="match status" value="1"/>
</dbReference>
<organism evidence="1 2">
    <name type="scientific">Corynespora cassiicola Philippines</name>
    <dbReference type="NCBI Taxonomy" id="1448308"/>
    <lineage>
        <taxon>Eukaryota</taxon>
        <taxon>Fungi</taxon>
        <taxon>Dikarya</taxon>
        <taxon>Ascomycota</taxon>
        <taxon>Pezizomycotina</taxon>
        <taxon>Dothideomycetes</taxon>
        <taxon>Pleosporomycetidae</taxon>
        <taxon>Pleosporales</taxon>
        <taxon>Corynesporascaceae</taxon>
        <taxon>Corynespora</taxon>
    </lineage>
</organism>
<keyword evidence="2" id="KW-1185">Reference proteome</keyword>
<evidence type="ECO:0000313" key="1">
    <source>
        <dbReference type="EMBL" id="PSN64726.1"/>
    </source>
</evidence>
<dbReference type="InterPro" id="IPR036388">
    <property type="entry name" value="WH-like_DNA-bd_sf"/>
</dbReference>
<dbReference type="InterPro" id="IPR045114">
    <property type="entry name" value="Csn12-like"/>
</dbReference>
<dbReference type="AlphaFoldDB" id="A0A2T2NHI3"/>
<accession>A0A2T2NHI3</accession>
<dbReference type="GO" id="GO:0003690">
    <property type="term" value="F:double-stranded DNA binding"/>
    <property type="evidence" value="ECO:0007669"/>
    <property type="project" value="InterPro"/>
</dbReference>
<evidence type="ECO:0000313" key="2">
    <source>
        <dbReference type="Proteomes" id="UP000240883"/>
    </source>
</evidence>
<dbReference type="PANTHER" id="PTHR12732:SF8">
    <property type="entry name" value="NUCLEAR MRNA EXPORT PROTEIN THP1"/>
    <property type="match status" value="1"/>
</dbReference>
<dbReference type="Gene3D" id="1.10.10.10">
    <property type="entry name" value="Winged helix-like DNA-binding domain superfamily/Winged helix DNA-binding domain"/>
    <property type="match status" value="1"/>
</dbReference>
<sequence>MDLLTRLLAELNAALAAHDPEKLRAILILEPPFPPPYLELIAHLQSEYPGGEYAAESEERLEELVRDVVGEVAEGEDAEGRPVQGWGQMAGFVAGWMCFIRDLDVGDLLATYVGLSELQVKINSALQHPTKGILVLPTLIGYAKVLARVAIGLDKRPELIRHVLLQGDGDDGRRESLPEKAANVVRQAFITCLNDRNTAPGGIKDGRPDGKKVGIYKTANICLKVLFQADKLESCQTIFNNISNSSPPLSIYPASERVTYLYYLGKFHFSYTRFYEAQLALQKAYEDSPADPTCIPQRRLILIHLIAANILLGRFPSEHLYSVPEAHGLRDVFEPLTRAIRKGDLESYRRITKLDRSHPSAAFLCRYRMFYQLGNYPEVFLWRSLFRKVFLLTGERGATERSAPTLDLHAVTLVFQYFEKRALMSPSLAAADGGPGRRHISFVLQDFTLQDNYIDPDFEGLPEAQPYTRVPDVAEVECICASLIVQGLMNGYISKKSNKFAVLGTRKAGGDPVRAGWPNVWEVVKKRYEDRVFGWRRDGERTGGGGVIRLAGARAAGS</sequence>
<name>A0A2T2NHI3_CORCC</name>
<dbReference type="PANTHER" id="PTHR12732">
    <property type="entry name" value="UNCHARACTERIZED PROTEASOME COMPONENT REGION PCI-CONTAINING"/>
    <property type="match status" value="1"/>
</dbReference>